<proteinExistence type="predicted"/>
<evidence type="ECO:0000313" key="1">
    <source>
        <dbReference type="EMBL" id="MBX66273.1"/>
    </source>
</evidence>
<dbReference type="EMBL" id="GGEC01085789">
    <property type="protein sequence ID" value="MBX66273.1"/>
    <property type="molecule type" value="Transcribed_RNA"/>
</dbReference>
<organism evidence="1">
    <name type="scientific">Rhizophora mucronata</name>
    <name type="common">Asiatic mangrove</name>
    <dbReference type="NCBI Taxonomy" id="61149"/>
    <lineage>
        <taxon>Eukaryota</taxon>
        <taxon>Viridiplantae</taxon>
        <taxon>Streptophyta</taxon>
        <taxon>Embryophyta</taxon>
        <taxon>Tracheophyta</taxon>
        <taxon>Spermatophyta</taxon>
        <taxon>Magnoliopsida</taxon>
        <taxon>eudicotyledons</taxon>
        <taxon>Gunneridae</taxon>
        <taxon>Pentapetalae</taxon>
        <taxon>rosids</taxon>
        <taxon>fabids</taxon>
        <taxon>Malpighiales</taxon>
        <taxon>Rhizophoraceae</taxon>
        <taxon>Rhizophora</taxon>
    </lineage>
</organism>
<dbReference type="AlphaFoldDB" id="A0A2P2QGZ5"/>
<sequence length="33" mass="3649">MTSDKLQRALRGVLIHTCSSKLFLIGNTTAFII</sequence>
<reference evidence="1" key="1">
    <citation type="submission" date="2018-02" db="EMBL/GenBank/DDBJ databases">
        <title>Rhizophora mucronata_Transcriptome.</title>
        <authorList>
            <person name="Meera S.P."/>
            <person name="Sreeshan A."/>
            <person name="Augustine A."/>
        </authorList>
    </citation>
    <scope>NUCLEOTIDE SEQUENCE</scope>
    <source>
        <tissue evidence="1">Leaf</tissue>
    </source>
</reference>
<protein>
    <submittedName>
        <fullName evidence="1">Uncharacterized protein</fullName>
    </submittedName>
</protein>
<accession>A0A2P2QGZ5</accession>
<name>A0A2P2QGZ5_RHIMU</name>